<dbReference type="InterPro" id="IPR029787">
    <property type="entry name" value="Nucleotide_cyclase"/>
</dbReference>
<comment type="caution">
    <text evidence="4">The sequence shown here is derived from an EMBL/GenBank/DDBJ whole genome shotgun (WGS) entry which is preliminary data.</text>
</comment>
<dbReference type="Pfam" id="PF00211">
    <property type="entry name" value="Guanylate_cyc"/>
    <property type="match status" value="1"/>
</dbReference>
<evidence type="ECO:0000313" key="5">
    <source>
        <dbReference type="Proteomes" id="UP000233293"/>
    </source>
</evidence>
<dbReference type="RefSeq" id="WP_101248601.1">
    <property type="nucleotide sequence ID" value="NZ_PIUM01000001.1"/>
</dbReference>
<keyword evidence="5" id="KW-1185">Reference proteome</keyword>
<feature type="compositionally biased region" description="Basic and acidic residues" evidence="1">
    <location>
        <begin position="228"/>
        <end position="240"/>
    </location>
</feature>
<keyword evidence="2" id="KW-0812">Transmembrane</keyword>
<dbReference type="PANTHER" id="PTHR43081:SF1">
    <property type="entry name" value="ADENYLATE CYCLASE, TERMINAL-DIFFERENTIATION SPECIFIC"/>
    <property type="match status" value="1"/>
</dbReference>
<sequence>MSSQGIAIVHYEVYALDGQRWTLHARFRKDEKEDALEEAKIVENSLGFCAKVVRETYYPGNNASEEMLVYSSDKNFRPRVHATAPRRAYARGDAGFNAAIATPDFRTAGKAKAAGSMGVLLKLLLVVAAALAIAGGVTAIVSNLITKLDGAISGNASSLLVFLTFVITFLISGVPMALSVVDWRESSSVKDTKPKYRPQAPMKDVTAPIDDTPPPPVDVQPEAAGEPEAEKQAAEEKKDEDGEAAPEQVAAPEKPAEPESETPADEKSGGPDEQAPEPMESFRMAMIRLLSGLLTEIKKIRPNLDAYNIFGIDLMLAGAIDVLGTQKHLEPEDKRAILKDTIEVMGTKSEVAKAFADKYEDYLVEPKYMTMVQAGRNNMESLLAGADIAADQITQTLEAWNKPQPLSPVSHRIVTVLFTDMVGSTDLTQTRGDHAAQDVVRRHNSIVRTALAEYAGKEIKHTGDGIMASFASASNAIEAAIVIQRACAAHNDMRPELPLHLRIGLNAGEPIEEEDDLFGTTVQLSARVCAKAETDEILCTNVVRELSAGKDLTFVAKGMQELKGFKETVPVYEVLWKPSVEAAAPPPAPSTPKKEPKAKSTAPKEGKAKAPPSKQKAATDALPAKQAVKPTTER</sequence>
<feature type="transmembrane region" description="Helical" evidence="2">
    <location>
        <begin position="119"/>
        <end position="145"/>
    </location>
</feature>
<dbReference type="GO" id="GO:0035556">
    <property type="term" value="P:intracellular signal transduction"/>
    <property type="evidence" value="ECO:0007669"/>
    <property type="project" value="InterPro"/>
</dbReference>
<organism evidence="4 5">
    <name type="scientific">Telmatospirillum siberiense</name>
    <dbReference type="NCBI Taxonomy" id="382514"/>
    <lineage>
        <taxon>Bacteria</taxon>
        <taxon>Pseudomonadati</taxon>
        <taxon>Pseudomonadota</taxon>
        <taxon>Alphaproteobacteria</taxon>
        <taxon>Rhodospirillales</taxon>
        <taxon>Rhodospirillaceae</taxon>
        <taxon>Telmatospirillum</taxon>
    </lineage>
</organism>
<feature type="region of interest" description="Disordered" evidence="1">
    <location>
        <begin position="188"/>
        <end position="277"/>
    </location>
</feature>
<feature type="transmembrane region" description="Helical" evidence="2">
    <location>
        <begin position="157"/>
        <end position="181"/>
    </location>
</feature>
<protein>
    <recommendedName>
        <fullName evidence="3">Guanylate cyclase domain-containing protein</fullName>
    </recommendedName>
</protein>
<dbReference type="SMART" id="SM00044">
    <property type="entry name" value="CYCc"/>
    <property type="match status" value="1"/>
</dbReference>
<evidence type="ECO:0000256" key="1">
    <source>
        <dbReference type="SAM" id="MobiDB-lite"/>
    </source>
</evidence>
<dbReference type="Proteomes" id="UP000233293">
    <property type="component" value="Unassembled WGS sequence"/>
</dbReference>
<evidence type="ECO:0000313" key="4">
    <source>
        <dbReference type="EMBL" id="PKU26371.1"/>
    </source>
</evidence>
<dbReference type="InterPro" id="IPR050697">
    <property type="entry name" value="Adenylyl/Guanylyl_Cyclase_3/4"/>
</dbReference>
<gene>
    <name evidence="4" type="ORF">CWS72_00525</name>
</gene>
<keyword evidence="2" id="KW-1133">Transmembrane helix</keyword>
<dbReference type="Gene3D" id="3.30.70.1230">
    <property type="entry name" value="Nucleotide cyclase"/>
    <property type="match status" value="1"/>
</dbReference>
<dbReference type="SUPFAM" id="SSF55073">
    <property type="entry name" value="Nucleotide cyclase"/>
    <property type="match status" value="1"/>
</dbReference>
<feature type="compositionally biased region" description="Low complexity" evidence="1">
    <location>
        <begin position="609"/>
        <end position="618"/>
    </location>
</feature>
<dbReference type="EMBL" id="PIUM01000001">
    <property type="protein sequence ID" value="PKU26371.1"/>
    <property type="molecule type" value="Genomic_DNA"/>
</dbReference>
<reference evidence="5" key="1">
    <citation type="submission" date="2017-12" db="EMBL/GenBank/DDBJ databases">
        <title>Draft genome sequence of Telmatospirillum siberiense 26-4b1T, an acidotolerant peatland alphaproteobacterium potentially involved in sulfur cycling.</title>
        <authorList>
            <person name="Hausmann B."/>
            <person name="Pjevac P."/>
            <person name="Schreck K."/>
            <person name="Herbold C.W."/>
            <person name="Daims H."/>
            <person name="Wagner M."/>
            <person name="Pester M."/>
            <person name="Loy A."/>
        </authorList>
    </citation>
    <scope>NUCLEOTIDE SEQUENCE [LARGE SCALE GENOMIC DNA]</scope>
    <source>
        <strain evidence="5">26-4b1</strain>
    </source>
</reference>
<dbReference type="CDD" id="cd07302">
    <property type="entry name" value="CHD"/>
    <property type="match status" value="1"/>
</dbReference>
<dbReference type="GO" id="GO:0009190">
    <property type="term" value="P:cyclic nucleotide biosynthetic process"/>
    <property type="evidence" value="ECO:0007669"/>
    <property type="project" value="InterPro"/>
</dbReference>
<feature type="region of interest" description="Disordered" evidence="1">
    <location>
        <begin position="580"/>
        <end position="634"/>
    </location>
</feature>
<dbReference type="InterPro" id="IPR001054">
    <property type="entry name" value="A/G_cyclase"/>
</dbReference>
<accession>A0A2N3Q199</accession>
<feature type="compositionally biased region" description="Basic and acidic residues" evidence="1">
    <location>
        <begin position="592"/>
        <end position="608"/>
    </location>
</feature>
<proteinExistence type="predicted"/>
<feature type="domain" description="Guanylate cyclase" evidence="3">
    <location>
        <begin position="415"/>
        <end position="529"/>
    </location>
</feature>
<keyword evidence="2" id="KW-0472">Membrane</keyword>
<name>A0A2N3Q199_9PROT</name>
<dbReference type="PANTHER" id="PTHR43081">
    <property type="entry name" value="ADENYLATE CYCLASE, TERMINAL-DIFFERENTIATION SPECIFIC-RELATED"/>
    <property type="match status" value="1"/>
</dbReference>
<evidence type="ECO:0000259" key="3">
    <source>
        <dbReference type="PROSITE" id="PS50125"/>
    </source>
</evidence>
<dbReference type="AlphaFoldDB" id="A0A2N3Q199"/>
<dbReference type="GO" id="GO:0004016">
    <property type="term" value="F:adenylate cyclase activity"/>
    <property type="evidence" value="ECO:0007669"/>
    <property type="project" value="UniProtKB-ARBA"/>
</dbReference>
<dbReference type="OrthoDB" id="7374210at2"/>
<evidence type="ECO:0000256" key="2">
    <source>
        <dbReference type="SAM" id="Phobius"/>
    </source>
</evidence>
<dbReference type="PROSITE" id="PS50125">
    <property type="entry name" value="GUANYLATE_CYCLASE_2"/>
    <property type="match status" value="1"/>
</dbReference>